<dbReference type="STRING" id="229203.SAMN05444338_101276"/>
<dbReference type="PROSITE" id="PS51257">
    <property type="entry name" value="PROKAR_LIPOPROTEIN"/>
    <property type="match status" value="1"/>
</dbReference>
<evidence type="ECO:0000313" key="1">
    <source>
        <dbReference type="EMBL" id="SDW11269.1"/>
    </source>
</evidence>
<keyword evidence="2" id="KW-1185">Reference proteome</keyword>
<dbReference type="RefSeq" id="WP_091428737.1">
    <property type="nucleotide sequence ID" value="NZ_FNMV01000001.1"/>
</dbReference>
<sequence length="128" mass="14603">MKKRFLIATLVVVFSLSCGNKNEETPQQDAMQEIAPETSNEVKVEVTDFDRYEGKIVLGTNGQWYLIKEGARWRTNSIAATDDYIKTLPPGKDYVVKNVPMETLQQFSEVGEIYPHLEFKKDVIETAK</sequence>
<name>A0A1H2QXV5_9FLAO</name>
<proteinExistence type="predicted"/>
<protein>
    <recommendedName>
        <fullName evidence="3">Lipoprotein</fullName>
    </recommendedName>
</protein>
<dbReference type="OrthoDB" id="1353566at2"/>
<dbReference type="Proteomes" id="UP000198569">
    <property type="component" value="Unassembled WGS sequence"/>
</dbReference>
<dbReference type="AlphaFoldDB" id="A0A1H2QXV5"/>
<gene>
    <name evidence="1" type="ORF">SAMN05444338_101276</name>
</gene>
<accession>A0A1H2QXV5</accession>
<dbReference type="EMBL" id="FNMV01000001">
    <property type="protein sequence ID" value="SDW11269.1"/>
    <property type="molecule type" value="Genomic_DNA"/>
</dbReference>
<evidence type="ECO:0008006" key="3">
    <source>
        <dbReference type="Google" id="ProtNLM"/>
    </source>
</evidence>
<reference evidence="2" key="1">
    <citation type="submission" date="2016-10" db="EMBL/GenBank/DDBJ databases">
        <authorList>
            <person name="Varghese N."/>
            <person name="Submissions S."/>
        </authorList>
    </citation>
    <scope>NUCLEOTIDE SEQUENCE [LARGE SCALE GENOMIC DNA]</scope>
    <source>
        <strain evidence="2">DSM 15718</strain>
    </source>
</reference>
<organism evidence="1 2">
    <name type="scientific">Flavobacterium degerlachei</name>
    <dbReference type="NCBI Taxonomy" id="229203"/>
    <lineage>
        <taxon>Bacteria</taxon>
        <taxon>Pseudomonadati</taxon>
        <taxon>Bacteroidota</taxon>
        <taxon>Flavobacteriia</taxon>
        <taxon>Flavobacteriales</taxon>
        <taxon>Flavobacteriaceae</taxon>
        <taxon>Flavobacterium</taxon>
    </lineage>
</organism>
<evidence type="ECO:0000313" key="2">
    <source>
        <dbReference type="Proteomes" id="UP000198569"/>
    </source>
</evidence>